<comment type="caution">
    <text evidence="2">The sequence shown here is derived from an EMBL/GenBank/DDBJ whole genome shotgun (WGS) entry which is preliminary data.</text>
</comment>
<evidence type="ECO:0000313" key="3">
    <source>
        <dbReference type="Proteomes" id="UP000289152"/>
    </source>
</evidence>
<organism evidence="2 3">
    <name type="scientific">Tremella mesenterica</name>
    <name type="common">Jelly fungus</name>
    <dbReference type="NCBI Taxonomy" id="5217"/>
    <lineage>
        <taxon>Eukaryota</taxon>
        <taxon>Fungi</taxon>
        <taxon>Dikarya</taxon>
        <taxon>Basidiomycota</taxon>
        <taxon>Agaricomycotina</taxon>
        <taxon>Tremellomycetes</taxon>
        <taxon>Tremellales</taxon>
        <taxon>Tremellaceae</taxon>
        <taxon>Tremella</taxon>
    </lineage>
</organism>
<dbReference type="InterPro" id="IPR001938">
    <property type="entry name" value="Thaumatin"/>
</dbReference>
<accession>A0A4Q1BKA2</accession>
<dbReference type="Gene3D" id="2.60.110.10">
    <property type="entry name" value="Thaumatin"/>
    <property type="match status" value="1"/>
</dbReference>
<evidence type="ECO:0008006" key="4">
    <source>
        <dbReference type="Google" id="ProtNLM"/>
    </source>
</evidence>
<evidence type="ECO:0000256" key="1">
    <source>
        <dbReference type="SAM" id="MobiDB-lite"/>
    </source>
</evidence>
<dbReference type="SMART" id="SM00205">
    <property type="entry name" value="THN"/>
    <property type="match status" value="1"/>
</dbReference>
<dbReference type="InterPro" id="IPR037176">
    <property type="entry name" value="Osmotin/thaumatin-like_sf"/>
</dbReference>
<dbReference type="SUPFAM" id="SSF49870">
    <property type="entry name" value="Osmotin, thaumatin-like protein"/>
    <property type="match status" value="1"/>
</dbReference>
<sequence length="420" mass="41845">MFLFHISRGKAFDFLQVLGLVVFGLGIRVEGRQVTVKNSCGGTVYAAYAGQGGQVTGVNGAVAPGGWEMAGGASTVLNVPEGWHNARIWARTGCQSGGGGCQVGACKSGSVTCDGAEYGTTGATLAEFTLVPTYETYDVSMVDGYNIPMAITPSGGTSGTCSVASCGTTTDILTDCDPNLVFPKGSSEIWSCQSACGAGIEFASLHTGTFDPANSPTCCNGNWANDCPTSNIPYYAALKENCQMGYVYAKDDANNGALNCNGPSYFVEFCPGGKGAGINPSGISPKTLDSGGTIVGGSSSSGSGSSNSSSGSGSESGASEPAVPVSTSTYAQVGATTPPAVPTTSVPVGGGGGASSSVVAGGGGGGGGGGGRHSHGGYALDVGGDGTTTITQGNTVVVEVTQTEVVTARNERRSRFQRRF</sequence>
<dbReference type="PANTHER" id="PTHR31013">
    <property type="entry name" value="THAUMATIN FAMILY PROTEIN-RELATED"/>
    <property type="match status" value="1"/>
</dbReference>
<dbReference type="Pfam" id="PF00314">
    <property type="entry name" value="Thaumatin"/>
    <property type="match status" value="1"/>
</dbReference>
<dbReference type="EMBL" id="SDIL01000052">
    <property type="protein sequence ID" value="RXK38155.1"/>
    <property type="molecule type" value="Genomic_DNA"/>
</dbReference>
<dbReference type="PANTHER" id="PTHR31013:SF2">
    <property type="entry name" value="THAUMATIN-LIKE PROTEIN"/>
    <property type="match status" value="1"/>
</dbReference>
<gene>
    <name evidence="2" type="ORF">M231_04529</name>
</gene>
<evidence type="ECO:0000313" key="2">
    <source>
        <dbReference type="EMBL" id="RXK38155.1"/>
    </source>
</evidence>
<dbReference type="AlphaFoldDB" id="A0A4Q1BKA2"/>
<proteinExistence type="predicted"/>
<feature type="compositionally biased region" description="Gly residues" evidence="1">
    <location>
        <begin position="348"/>
        <end position="371"/>
    </location>
</feature>
<dbReference type="PROSITE" id="PS51367">
    <property type="entry name" value="THAUMATIN_2"/>
    <property type="match status" value="1"/>
</dbReference>
<feature type="region of interest" description="Disordered" evidence="1">
    <location>
        <begin position="281"/>
        <end position="373"/>
    </location>
</feature>
<dbReference type="STRING" id="5217.A0A4Q1BKA2"/>
<feature type="compositionally biased region" description="Low complexity" evidence="1">
    <location>
        <begin position="290"/>
        <end position="319"/>
    </location>
</feature>
<dbReference type="Proteomes" id="UP000289152">
    <property type="component" value="Unassembled WGS sequence"/>
</dbReference>
<dbReference type="OrthoDB" id="430315at2759"/>
<dbReference type="VEuPathDB" id="FungiDB:TREMEDRAFT_65940"/>
<dbReference type="PRINTS" id="PR00347">
    <property type="entry name" value="THAUMATIN"/>
</dbReference>
<reference evidence="2 3" key="1">
    <citation type="submission" date="2016-06" db="EMBL/GenBank/DDBJ databases">
        <title>Evolution of pathogenesis and genome organization in the Tremellales.</title>
        <authorList>
            <person name="Cuomo C."/>
            <person name="Litvintseva A."/>
            <person name="Heitman J."/>
            <person name="Chen Y."/>
            <person name="Sun S."/>
            <person name="Springer D."/>
            <person name="Dromer F."/>
            <person name="Young S."/>
            <person name="Zeng Q."/>
            <person name="Chapman S."/>
            <person name="Gujja S."/>
            <person name="Saif S."/>
            <person name="Birren B."/>
        </authorList>
    </citation>
    <scope>NUCLEOTIDE SEQUENCE [LARGE SCALE GENOMIC DNA]</scope>
    <source>
        <strain evidence="2 3">ATCC 28783</strain>
    </source>
</reference>
<keyword evidence="3" id="KW-1185">Reference proteome</keyword>
<dbReference type="InParanoid" id="A0A4Q1BKA2"/>
<protein>
    <recommendedName>
        <fullName evidence="4">Thaumatin family protein</fullName>
    </recommendedName>
</protein>
<feature type="compositionally biased region" description="Low complexity" evidence="1">
    <location>
        <begin position="333"/>
        <end position="347"/>
    </location>
</feature>
<name>A0A4Q1BKA2_TREME</name>